<dbReference type="AlphaFoldDB" id="A0A2L2BS15"/>
<dbReference type="Gene3D" id="2.40.50.100">
    <property type="match status" value="1"/>
</dbReference>
<dbReference type="GO" id="GO:0015408">
    <property type="term" value="F:ABC-type ferric iron transporter activity"/>
    <property type="evidence" value="ECO:0007669"/>
    <property type="project" value="InterPro"/>
</dbReference>
<evidence type="ECO:0000313" key="8">
    <source>
        <dbReference type="EMBL" id="AVG24465.1"/>
    </source>
</evidence>
<dbReference type="PANTHER" id="PTHR43875">
    <property type="entry name" value="MALTODEXTRIN IMPORT ATP-BINDING PROTEIN MSMX"/>
    <property type="match status" value="1"/>
</dbReference>
<feature type="domain" description="ABC transporter" evidence="7">
    <location>
        <begin position="3"/>
        <end position="234"/>
    </location>
</feature>
<dbReference type="PROSITE" id="PS50893">
    <property type="entry name" value="ABC_TRANSPORTER_2"/>
    <property type="match status" value="1"/>
</dbReference>
<dbReference type="EMBL" id="CP026923">
    <property type="protein sequence ID" value="AVG24465.1"/>
    <property type="molecule type" value="Genomic_DNA"/>
</dbReference>
<protein>
    <submittedName>
        <fullName evidence="8">CUT1 ABC transporter ATP-binding protein</fullName>
    </submittedName>
</protein>
<keyword evidence="1" id="KW-0813">Transport</keyword>
<dbReference type="GO" id="GO:0005524">
    <property type="term" value="F:ATP binding"/>
    <property type="evidence" value="ECO:0007669"/>
    <property type="project" value="UniProtKB-KW"/>
</dbReference>
<sequence length="362" mass="39796">MTLELRNVSLSDRTDDLLYDISATFHTGMNVLVGPTLSGKTTLMRLIAGLVPPTEGQILLNGTDITKTTVRDRSVSFVYQQFINYPAMSVFDNIASPLKVSKDKPSKEAIAERVEELAELLGLTPLLTRKPSQLSGGQQQRVAIARALSRKADILLLDEPLANLDYKLREQLRDELQRIFADADNIVMYSTAEPAEALDFGVKTFVLSKGRLVQEGPALDLYQHPDTVEVAKVLSDPPINLVTSTHEGAQASFGDATFTFDHPSIGDRKTYQLGIHPHRIRMERSHETEVEFHGSVQLAEVTGSITFLHLELPTGEYAVIELDGAFPMDPDTSVTAYFDPQDLHGFDADSGEALFAPTRGSA</sequence>
<dbReference type="InterPro" id="IPR012340">
    <property type="entry name" value="NA-bd_OB-fold"/>
</dbReference>
<evidence type="ECO:0000256" key="2">
    <source>
        <dbReference type="ARBA" id="ARBA00022475"/>
    </source>
</evidence>
<evidence type="ECO:0000256" key="4">
    <source>
        <dbReference type="ARBA" id="ARBA00022840"/>
    </source>
</evidence>
<proteinExistence type="predicted"/>
<organism evidence="8 9">
    <name type="scientific">Pontimonas salivibrio</name>
    <dbReference type="NCBI Taxonomy" id="1159327"/>
    <lineage>
        <taxon>Bacteria</taxon>
        <taxon>Bacillati</taxon>
        <taxon>Actinomycetota</taxon>
        <taxon>Actinomycetes</taxon>
        <taxon>Micrococcales</taxon>
        <taxon>Microbacteriaceae</taxon>
        <taxon>Pontimonas</taxon>
    </lineage>
</organism>
<evidence type="ECO:0000256" key="1">
    <source>
        <dbReference type="ARBA" id="ARBA00022448"/>
    </source>
</evidence>
<dbReference type="Gene3D" id="2.40.50.140">
    <property type="entry name" value="Nucleic acid-binding proteins"/>
    <property type="match status" value="1"/>
</dbReference>
<keyword evidence="6" id="KW-0472">Membrane</keyword>
<dbReference type="GO" id="GO:0016887">
    <property type="term" value="F:ATP hydrolysis activity"/>
    <property type="evidence" value="ECO:0007669"/>
    <property type="project" value="InterPro"/>
</dbReference>
<dbReference type="InterPro" id="IPR008995">
    <property type="entry name" value="Mo/tungstate-bd_C_term_dom"/>
</dbReference>
<keyword evidence="2" id="KW-1003">Cell membrane</keyword>
<dbReference type="InterPro" id="IPR003593">
    <property type="entry name" value="AAA+_ATPase"/>
</dbReference>
<dbReference type="GO" id="GO:0055052">
    <property type="term" value="C:ATP-binding cassette (ABC) transporter complex, substrate-binding subunit-containing"/>
    <property type="evidence" value="ECO:0007669"/>
    <property type="project" value="TreeGrafter"/>
</dbReference>
<accession>A0A2L2BS15</accession>
<evidence type="ECO:0000256" key="5">
    <source>
        <dbReference type="ARBA" id="ARBA00022967"/>
    </source>
</evidence>
<dbReference type="PANTHER" id="PTHR43875:SF15">
    <property type="entry name" value="TREHALOSE IMPORT ATP-BINDING PROTEIN SUGC"/>
    <property type="match status" value="1"/>
</dbReference>
<reference evidence="8 9" key="1">
    <citation type="submission" date="2018-02" db="EMBL/GenBank/DDBJ databases">
        <title>Complete genome of the streamlined marine actinobacterium Pontimonas salivibrio CL-TW6 adapted to coastal planktonic lifestype.</title>
        <authorList>
            <person name="Cho B.C."/>
            <person name="Hardies S.C."/>
            <person name="Jang G.I."/>
            <person name="Hwang C.Y."/>
        </authorList>
    </citation>
    <scope>NUCLEOTIDE SEQUENCE [LARGE SCALE GENOMIC DNA]</scope>
    <source>
        <strain evidence="8 9">CL-TW6</strain>
    </source>
</reference>
<dbReference type="InterPro" id="IPR003439">
    <property type="entry name" value="ABC_transporter-like_ATP-bd"/>
</dbReference>
<keyword evidence="3" id="KW-0547">Nucleotide-binding</keyword>
<dbReference type="InterPro" id="IPR013611">
    <property type="entry name" value="Transp-assoc_OB_typ2"/>
</dbReference>
<dbReference type="InterPro" id="IPR017871">
    <property type="entry name" value="ABC_transporter-like_CS"/>
</dbReference>
<dbReference type="SMART" id="SM00382">
    <property type="entry name" value="AAA"/>
    <property type="match status" value="1"/>
</dbReference>
<gene>
    <name evidence="8" type="ORF">C3B54_111527</name>
</gene>
<dbReference type="Pfam" id="PF00005">
    <property type="entry name" value="ABC_tran"/>
    <property type="match status" value="1"/>
</dbReference>
<dbReference type="Pfam" id="PF08402">
    <property type="entry name" value="TOBE_2"/>
    <property type="match status" value="1"/>
</dbReference>
<dbReference type="InterPro" id="IPR015853">
    <property type="entry name" value="ABC_transpr_FbpC"/>
</dbReference>
<dbReference type="SUPFAM" id="SSF52540">
    <property type="entry name" value="P-loop containing nucleoside triphosphate hydrolases"/>
    <property type="match status" value="1"/>
</dbReference>
<dbReference type="KEGG" id="psai:C3B54_111527"/>
<dbReference type="InterPro" id="IPR027417">
    <property type="entry name" value="P-loop_NTPase"/>
</dbReference>
<dbReference type="PROSITE" id="PS00211">
    <property type="entry name" value="ABC_TRANSPORTER_1"/>
    <property type="match status" value="1"/>
</dbReference>
<evidence type="ECO:0000256" key="3">
    <source>
        <dbReference type="ARBA" id="ARBA00022741"/>
    </source>
</evidence>
<evidence type="ECO:0000313" key="9">
    <source>
        <dbReference type="Proteomes" id="UP000243077"/>
    </source>
</evidence>
<dbReference type="Proteomes" id="UP000243077">
    <property type="component" value="Chromosome"/>
</dbReference>
<dbReference type="RefSeq" id="WP_104913936.1">
    <property type="nucleotide sequence ID" value="NZ_CP026923.1"/>
</dbReference>
<evidence type="ECO:0000256" key="6">
    <source>
        <dbReference type="ARBA" id="ARBA00023136"/>
    </source>
</evidence>
<dbReference type="SUPFAM" id="SSF50331">
    <property type="entry name" value="MOP-like"/>
    <property type="match status" value="1"/>
</dbReference>
<dbReference type="OrthoDB" id="9806471at2"/>
<keyword evidence="5" id="KW-1278">Translocase</keyword>
<evidence type="ECO:0000259" key="7">
    <source>
        <dbReference type="PROSITE" id="PS50893"/>
    </source>
</evidence>
<dbReference type="CDD" id="cd03259">
    <property type="entry name" value="ABC_Carb_Solutes_like"/>
    <property type="match status" value="1"/>
</dbReference>
<keyword evidence="4 8" id="KW-0067">ATP-binding</keyword>
<dbReference type="InterPro" id="IPR047641">
    <property type="entry name" value="ABC_transpr_MalK/UgpC-like"/>
</dbReference>
<keyword evidence="9" id="KW-1185">Reference proteome</keyword>
<name>A0A2L2BS15_9MICO</name>
<dbReference type="Gene3D" id="3.40.50.300">
    <property type="entry name" value="P-loop containing nucleotide triphosphate hydrolases"/>
    <property type="match status" value="1"/>
</dbReference>